<comment type="caution">
    <text evidence="1">The sequence shown here is derived from an EMBL/GenBank/DDBJ whole genome shotgun (WGS) entry which is preliminary data.</text>
</comment>
<reference evidence="1 2" key="1">
    <citation type="journal article" date="2023" name="Science">
        <title>Complex scaffold remodeling in plant triterpene biosynthesis.</title>
        <authorList>
            <person name="De La Pena R."/>
            <person name="Hodgson H."/>
            <person name="Liu J.C."/>
            <person name="Stephenson M.J."/>
            <person name="Martin A.C."/>
            <person name="Owen C."/>
            <person name="Harkess A."/>
            <person name="Leebens-Mack J."/>
            <person name="Jimenez L.E."/>
            <person name="Osbourn A."/>
            <person name="Sattely E.S."/>
        </authorList>
    </citation>
    <scope>NUCLEOTIDE SEQUENCE [LARGE SCALE GENOMIC DNA]</scope>
    <source>
        <strain evidence="2">cv. JPN11</strain>
        <tissue evidence="1">Leaf</tissue>
    </source>
</reference>
<evidence type="ECO:0000313" key="2">
    <source>
        <dbReference type="Proteomes" id="UP001164539"/>
    </source>
</evidence>
<gene>
    <name evidence="1" type="ORF">OWV82_016956</name>
</gene>
<protein>
    <submittedName>
        <fullName evidence="1">Glucuronoxylan 4-O-methyltransferase</fullName>
    </submittedName>
</protein>
<evidence type="ECO:0000313" key="1">
    <source>
        <dbReference type="EMBL" id="KAJ4710834.1"/>
    </source>
</evidence>
<keyword evidence="2" id="KW-1185">Reference proteome</keyword>
<proteinExistence type="predicted"/>
<accession>A0ACC1XJJ1</accession>
<sequence length="281" mass="31311">MKSPKFYPEKTKLLLVAIAGLIAATLVISSLIRSAENSFFCSLASSKVRAAADYSATPIQLHAILHYATSKIVPQQSLAEITVSFNVLRNIAPCNFLVFGLGYDSLMWSSFNPRGTTLFLEEDPKWVQTVLKDAPTLNAHAVQYRTQLSEADRLLSSYKKEPLCWPSKAYIRGNMGCKLALTGLPDEVYDKEWDMIMIDAPRGYFAEAPGRMGAIFSAAVMARNRKGSGVTHVFLHDVNRKVEKAFAEEFLCRKYLKDAVGRIWHFEIPPATNSSNVDSFC</sequence>
<dbReference type="EMBL" id="CM051402">
    <property type="protein sequence ID" value="KAJ4710834.1"/>
    <property type="molecule type" value="Genomic_DNA"/>
</dbReference>
<dbReference type="Proteomes" id="UP001164539">
    <property type="component" value="Chromosome 9"/>
</dbReference>
<organism evidence="1 2">
    <name type="scientific">Melia azedarach</name>
    <name type="common">Chinaberry tree</name>
    <dbReference type="NCBI Taxonomy" id="155640"/>
    <lineage>
        <taxon>Eukaryota</taxon>
        <taxon>Viridiplantae</taxon>
        <taxon>Streptophyta</taxon>
        <taxon>Embryophyta</taxon>
        <taxon>Tracheophyta</taxon>
        <taxon>Spermatophyta</taxon>
        <taxon>Magnoliopsida</taxon>
        <taxon>eudicotyledons</taxon>
        <taxon>Gunneridae</taxon>
        <taxon>Pentapetalae</taxon>
        <taxon>rosids</taxon>
        <taxon>malvids</taxon>
        <taxon>Sapindales</taxon>
        <taxon>Meliaceae</taxon>
        <taxon>Melia</taxon>
    </lineage>
</organism>
<name>A0ACC1XJJ1_MELAZ</name>